<reference evidence="4" key="4">
    <citation type="journal article" date="2022" name="Microb. Genom.">
        <title>A global pangenome for the wheat fungal pathogen Pyrenophora tritici-repentis and prediction of effector protein structural homology.</title>
        <authorList>
            <person name="Moolhuijzen P.M."/>
            <person name="See P.T."/>
            <person name="Shi G."/>
            <person name="Powell H.R."/>
            <person name="Cockram J."/>
            <person name="Jorgensen L.N."/>
            <person name="Benslimane H."/>
            <person name="Strelkov S.E."/>
            <person name="Turner J."/>
            <person name="Liu Z."/>
            <person name="Moffat C.S."/>
        </authorList>
    </citation>
    <scope>NUCLEOTIDE SEQUENCE [LARGE SCALE GENOMIC DNA]</scope>
</reference>
<evidence type="ECO:0000313" key="3">
    <source>
        <dbReference type="EMBL" id="KAI1515941.1"/>
    </source>
</evidence>
<comment type="caution">
    <text evidence="3">The sequence shown here is derived from an EMBL/GenBank/DDBJ whole genome shotgun (WGS) entry which is preliminary data.</text>
</comment>
<feature type="region of interest" description="Disordered" evidence="1">
    <location>
        <begin position="72"/>
        <end position="103"/>
    </location>
</feature>
<keyword evidence="4" id="KW-1185">Reference proteome</keyword>
<dbReference type="AlphaFoldDB" id="A0A2W1HMX2"/>
<feature type="compositionally biased region" description="Low complexity" evidence="1">
    <location>
        <begin position="93"/>
        <end position="103"/>
    </location>
</feature>
<dbReference type="EMBL" id="NRDI02000005">
    <property type="protein sequence ID" value="KAI1515941.1"/>
    <property type="molecule type" value="Genomic_DNA"/>
</dbReference>
<reference evidence="2" key="1">
    <citation type="journal article" date="2018" name="BMC Genomics">
        <title>Comparative genomics of the wheat fungal pathogen Pyrenophora tritici-repentis reveals chromosomal variations and genome plasticity.</title>
        <authorList>
            <person name="Moolhuijzen P."/>
            <person name="See P.T."/>
            <person name="Hane J.K."/>
            <person name="Shi G."/>
            <person name="Liu Z."/>
            <person name="Oliver R.P."/>
            <person name="Moffat C.S."/>
        </authorList>
    </citation>
    <scope>NUCLEOTIDE SEQUENCE [LARGE SCALE GENOMIC DNA]</scope>
    <source>
        <strain evidence="2">M4</strain>
    </source>
</reference>
<evidence type="ECO:0000256" key="1">
    <source>
        <dbReference type="SAM" id="MobiDB-lite"/>
    </source>
</evidence>
<dbReference type="Proteomes" id="UP000249757">
    <property type="component" value="Unassembled WGS sequence"/>
</dbReference>
<reference evidence="3" key="3">
    <citation type="journal article" date="2022" name="bioRxiv">
        <title>A global pangenome for the wheat fungal pathogen Pyrenophora tritici-repentis and prediction of effector protein structural homology.</title>
        <authorList>
            <person name="Moolhuijzen P."/>
            <person name="See P.T."/>
            <person name="Shi G."/>
            <person name="Powell H.R."/>
            <person name="Cockram J."/>
            <person name="Jorgensen L.N."/>
            <person name="Benslimane H."/>
            <person name="Strelkov S.E."/>
            <person name="Turner J."/>
            <person name="Liu Z."/>
            <person name="Moffat C.S."/>
        </authorList>
    </citation>
    <scope>NUCLEOTIDE SEQUENCE</scope>
    <source>
        <strain evidence="3">86-124</strain>
    </source>
</reference>
<protein>
    <submittedName>
        <fullName evidence="3">Uncharacterized protein</fullName>
    </submittedName>
</protein>
<gene>
    <name evidence="3" type="ORF">Ptr86124_004478</name>
    <name evidence="2" type="ORF">PtrM4_086950</name>
</gene>
<proteinExistence type="predicted"/>
<dbReference type="EMBL" id="NQIK02000003">
    <property type="protein sequence ID" value="KAF7573790.1"/>
    <property type="molecule type" value="Genomic_DNA"/>
</dbReference>
<accession>A0A2W1HMX2</accession>
<reference evidence="3" key="2">
    <citation type="submission" date="2021-05" db="EMBL/GenBank/DDBJ databases">
        <authorList>
            <person name="Moolhuijzen P.M."/>
            <person name="Moffat C.S."/>
        </authorList>
    </citation>
    <scope>NUCLEOTIDE SEQUENCE</scope>
    <source>
        <strain evidence="3">86-124</strain>
    </source>
</reference>
<evidence type="ECO:0000313" key="2">
    <source>
        <dbReference type="EMBL" id="KAF7573790.1"/>
    </source>
</evidence>
<dbReference type="Proteomes" id="UP000245464">
    <property type="component" value="Chromosome 3"/>
</dbReference>
<evidence type="ECO:0000313" key="4">
    <source>
        <dbReference type="Proteomes" id="UP000249757"/>
    </source>
</evidence>
<sequence length="103" mass="11788">MAESERSAQPEQQKYDEEEYGLYPYDVLIMKWLPDTDPLSLDKFTGSGSIQDSNLPRLWSTLLDARRRELDASSLDEVSLTPAKPWPLPPLRPRSQLEPGVEE</sequence>
<organism evidence="3 4">
    <name type="scientific">Pyrenophora tritici-repentis</name>
    <dbReference type="NCBI Taxonomy" id="45151"/>
    <lineage>
        <taxon>Eukaryota</taxon>
        <taxon>Fungi</taxon>
        <taxon>Dikarya</taxon>
        <taxon>Ascomycota</taxon>
        <taxon>Pezizomycotina</taxon>
        <taxon>Dothideomycetes</taxon>
        <taxon>Pleosporomycetidae</taxon>
        <taxon>Pleosporales</taxon>
        <taxon>Pleosporineae</taxon>
        <taxon>Pleosporaceae</taxon>
        <taxon>Pyrenophora</taxon>
    </lineage>
</organism>
<name>A0A2W1HMX2_9PLEO</name>